<dbReference type="GO" id="GO:0098552">
    <property type="term" value="C:side of membrane"/>
    <property type="evidence" value="ECO:0007669"/>
    <property type="project" value="UniProtKB-KW"/>
</dbReference>
<comment type="subcellular location">
    <subcellularLocation>
        <location evidence="1">Cell membrane</location>
        <topology evidence="1">Lipid-anchor</topology>
        <topology evidence="1">GPI-anchor</topology>
    </subcellularLocation>
</comment>
<evidence type="ECO:0000313" key="11">
    <source>
        <dbReference type="Proteomes" id="UP000030752"/>
    </source>
</evidence>
<dbReference type="InParanoid" id="W2RXM9"/>
<name>W2RXM9_CYPE1</name>
<dbReference type="EMBL" id="KB822720">
    <property type="protein sequence ID" value="ETN40528.1"/>
    <property type="molecule type" value="Genomic_DNA"/>
</dbReference>
<dbReference type="HOGENOM" id="CLU_070647_1_1_1"/>
<dbReference type="Proteomes" id="UP000030752">
    <property type="component" value="Unassembled WGS sequence"/>
</dbReference>
<reference evidence="10 11" key="1">
    <citation type="submission" date="2013-03" db="EMBL/GenBank/DDBJ databases">
        <title>The Genome Sequence of Phialophora europaea CBS 101466.</title>
        <authorList>
            <consortium name="The Broad Institute Genomics Platform"/>
            <person name="Cuomo C."/>
            <person name="de Hoog S."/>
            <person name="Gorbushina A."/>
            <person name="Walker B."/>
            <person name="Young S.K."/>
            <person name="Zeng Q."/>
            <person name="Gargeya S."/>
            <person name="Fitzgerald M."/>
            <person name="Haas B."/>
            <person name="Abouelleil A."/>
            <person name="Allen A.W."/>
            <person name="Alvarado L."/>
            <person name="Arachchi H.M."/>
            <person name="Berlin A.M."/>
            <person name="Chapman S.B."/>
            <person name="Gainer-Dewar J."/>
            <person name="Goldberg J."/>
            <person name="Griggs A."/>
            <person name="Gujja S."/>
            <person name="Hansen M."/>
            <person name="Howarth C."/>
            <person name="Imamovic A."/>
            <person name="Ireland A."/>
            <person name="Larimer J."/>
            <person name="McCowan C."/>
            <person name="Murphy C."/>
            <person name="Pearson M."/>
            <person name="Poon T.W."/>
            <person name="Priest M."/>
            <person name="Roberts A."/>
            <person name="Saif S."/>
            <person name="Shea T."/>
            <person name="Sisk P."/>
            <person name="Sykes S."/>
            <person name="Wortman J."/>
            <person name="Nusbaum C."/>
            <person name="Birren B."/>
        </authorList>
    </citation>
    <scope>NUCLEOTIDE SEQUENCE [LARGE SCALE GENOMIC DNA]</scope>
    <source>
        <strain evidence="10 11">CBS 101466</strain>
    </source>
</reference>
<dbReference type="InterPro" id="IPR046530">
    <property type="entry name" value="BIM1-like_dom"/>
</dbReference>
<organism evidence="10 11">
    <name type="scientific">Cyphellophora europaea (strain CBS 101466)</name>
    <name type="common">Phialophora europaea</name>
    <dbReference type="NCBI Taxonomy" id="1220924"/>
    <lineage>
        <taxon>Eukaryota</taxon>
        <taxon>Fungi</taxon>
        <taxon>Dikarya</taxon>
        <taxon>Ascomycota</taxon>
        <taxon>Pezizomycotina</taxon>
        <taxon>Eurotiomycetes</taxon>
        <taxon>Chaetothyriomycetidae</taxon>
        <taxon>Chaetothyriales</taxon>
        <taxon>Cyphellophoraceae</taxon>
        <taxon>Cyphellophora</taxon>
    </lineage>
</organism>
<dbReference type="GeneID" id="19972144"/>
<keyword evidence="3" id="KW-0336">GPI-anchor</keyword>
<keyword evidence="7" id="KW-0449">Lipoprotein</keyword>
<proteinExistence type="predicted"/>
<dbReference type="AlphaFoldDB" id="W2RXM9"/>
<evidence type="ECO:0000256" key="1">
    <source>
        <dbReference type="ARBA" id="ARBA00004609"/>
    </source>
</evidence>
<dbReference type="Pfam" id="PF20238">
    <property type="entry name" value="BIM1-like_dom"/>
    <property type="match status" value="1"/>
</dbReference>
<keyword evidence="5" id="KW-0472">Membrane</keyword>
<feature type="chain" id="PRO_5004824644" description="Copper acquisition factor BIM1-like domain-containing protein" evidence="8">
    <location>
        <begin position="20"/>
        <end position="235"/>
    </location>
</feature>
<accession>W2RXM9</accession>
<gene>
    <name evidence="10" type="ORF">HMPREF1541_04805</name>
</gene>
<protein>
    <recommendedName>
        <fullName evidence="9">Copper acquisition factor BIM1-like domain-containing protein</fullName>
    </recommendedName>
</protein>
<dbReference type="InterPro" id="IPR046936">
    <property type="entry name" value="BIM1-like"/>
</dbReference>
<evidence type="ECO:0000256" key="4">
    <source>
        <dbReference type="ARBA" id="ARBA00022729"/>
    </source>
</evidence>
<keyword evidence="6" id="KW-0325">Glycoprotein</keyword>
<dbReference type="GO" id="GO:0005886">
    <property type="term" value="C:plasma membrane"/>
    <property type="evidence" value="ECO:0007669"/>
    <property type="project" value="UniProtKB-SubCell"/>
</dbReference>
<evidence type="ECO:0000259" key="9">
    <source>
        <dbReference type="Pfam" id="PF20238"/>
    </source>
</evidence>
<keyword evidence="4 8" id="KW-0732">Signal</keyword>
<feature type="domain" description="Copper acquisition factor BIM1-like" evidence="9">
    <location>
        <begin position="19"/>
        <end position="196"/>
    </location>
</feature>
<evidence type="ECO:0000256" key="6">
    <source>
        <dbReference type="ARBA" id="ARBA00023180"/>
    </source>
</evidence>
<dbReference type="CDD" id="cd21176">
    <property type="entry name" value="LPMO_auxiliary-like"/>
    <property type="match status" value="1"/>
</dbReference>
<keyword evidence="2" id="KW-1003">Cell membrane</keyword>
<evidence type="ECO:0000313" key="10">
    <source>
        <dbReference type="EMBL" id="ETN40528.1"/>
    </source>
</evidence>
<evidence type="ECO:0000256" key="2">
    <source>
        <dbReference type="ARBA" id="ARBA00022475"/>
    </source>
</evidence>
<dbReference type="PANTHER" id="PTHR34992">
    <property type="entry name" value="HYPHAL ANASTAMOSIS-7 PROTEIN"/>
    <property type="match status" value="1"/>
</dbReference>
<dbReference type="VEuPathDB" id="FungiDB:HMPREF1541_04805"/>
<evidence type="ECO:0000256" key="7">
    <source>
        <dbReference type="ARBA" id="ARBA00023288"/>
    </source>
</evidence>
<feature type="signal peptide" evidence="8">
    <location>
        <begin position="1"/>
        <end position="19"/>
    </location>
</feature>
<sequence length="235" mass="25419">MPALYTYVALLSLIQYTVAHTVIVYPGWRGDNLHANGTVEDTQGLMPGGEDGNLWPFGMQWNYPCGGMPVSTNRTKWPTRGGAVSFQPGWFQGHVSAQVFINMGFGTNPPNMSFPMLNGVELVGPTNEPYPGSWCWPHVPLPANVTVNPGDNATIQVIEIARHGAALYNCADITFADPDEDDDIPEVTPENCFNASQINYNLVFTTESLSLAAPSIRSYPVLVTLVAAAVALTFA</sequence>
<dbReference type="eggNOG" id="ENOG502SIF7">
    <property type="taxonomic scope" value="Eukaryota"/>
</dbReference>
<dbReference type="OrthoDB" id="5329488at2759"/>
<dbReference type="RefSeq" id="XP_008717371.1">
    <property type="nucleotide sequence ID" value="XM_008719149.1"/>
</dbReference>
<evidence type="ECO:0000256" key="8">
    <source>
        <dbReference type="SAM" id="SignalP"/>
    </source>
</evidence>
<evidence type="ECO:0000256" key="5">
    <source>
        <dbReference type="ARBA" id="ARBA00023136"/>
    </source>
</evidence>
<keyword evidence="11" id="KW-1185">Reference proteome</keyword>
<dbReference type="PANTHER" id="PTHR34992:SF10">
    <property type="entry name" value="COPPER ACQUISITION FACTOR BIM1-LIKE DOMAIN-CONTAINING PROTEIN"/>
    <property type="match status" value="1"/>
</dbReference>
<evidence type="ECO:0000256" key="3">
    <source>
        <dbReference type="ARBA" id="ARBA00022622"/>
    </source>
</evidence>